<evidence type="ECO:0000256" key="2">
    <source>
        <dbReference type="ARBA" id="ARBA00022771"/>
    </source>
</evidence>
<dbReference type="InterPro" id="IPR037274">
    <property type="entry name" value="Znf_CHY_sf"/>
</dbReference>
<dbReference type="OrthoDB" id="411372at2759"/>
<protein>
    <submittedName>
        <fullName evidence="6">Zinc finger CHY domain-containing protein</fullName>
    </submittedName>
</protein>
<dbReference type="InterPro" id="IPR008913">
    <property type="entry name" value="Znf_CHY"/>
</dbReference>
<dbReference type="GO" id="GO:0045041">
    <property type="term" value="P:protein import into mitochondrial intermembrane space"/>
    <property type="evidence" value="ECO:0007669"/>
    <property type="project" value="TreeGrafter"/>
</dbReference>
<feature type="domain" description="CHY-type" evidence="5">
    <location>
        <begin position="15"/>
        <end position="96"/>
    </location>
</feature>
<keyword evidence="7" id="KW-1185">Reference proteome</keyword>
<dbReference type="PANTHER" id="PTHR28082">
    <property type="entry name" value="ZINC FINGER PROTEIN"/>
    <property type="match status" value="1"/>
</dbReference>
<dbReference type="GO" id="GO:0008270">
    <property type="term" value="F:zinc ion binding"/>
    <property type="evidence" value="ECO:0007669"/>
    <property type="project" value="UniProtKB-KW"/>
</dbReference>
<organism evidence="6 7">
    <name type="scientific">Lepidopterella palustris CBS 459.81</name>
    <dbReference type="NCBI Taxonomy" id="1314670"/>
    <lineage>
        <taxon>Eukaryota</taxon>
        <taxon>Fungi</taxon>
        <taxon>Dikarya</taxon>
        <taxon>Ascomycota</taxon>
        <taxon>Pezizomycotina</taxon>
        <taxon>Dothideomycetes</taxon>
        <taxon>Pleosporomycetidae</taxon>
        <taxon>Mytilinidiales</taxon>
        <taxon>Argynnaceae</taxon>
        <taxon>Lepidopterella</taxon>
    </lineage>
</organism>
<dbReference type="PROSITE" id="PS51266">
    <property type="entry name" value="ZF_CHY"/>
    <property type="match status" value="1"/>
</dbReference>
<dbReference type="PANTHER" id="PTHR28082:SF1">
    <property type="entry name" value="HELPER OF TIM PROTEIN 13"/>
    <property type="match status" value="1"/>
</dbReference>
<dbReference type="SUPFAM" id="SSF161219">
    <property type="entry name" value="CHY zinc finger-like"/>
    <property type="match status" value="1"/>
</dbReference>
<dbReference type="InterPro" id="IPR016694">
    <property type="entry name" value="UCP017292"/>
</dbReference>
<dbReference type="Pfam" id="PF05495">
    <property type="entry name" value="zf-CHY"/>
    <property type="match status" value="1"/>
</dbReference>
<keyword evidence="1" id="KW-0479">Metal-binding</keyword>
<proteinExistence type="predicted"/>
<sequence>MPSSTAPAPTIHGLALSPQTQCLHYSSPLDIIAIKMACCNAFYACITCHSSLTTHAVELWGKDQRGEKAVLCGICRHVLSIDEYMACGGACTSCGNGFNPGCKAHWGMYWEV</sequence>
<dbReference type="AlphaFoldDB" id="A0A8E2E9E5"/>
<reference evidence="6 7" key="1">
    <citation type="journal article" date="2016" name="Nat. Commun.">
        <title>Ectomycorrhizal ecology is imprinted in the genome of the dominant symbiotic fungus Cenococcum geophilum.</title>
        <authorList>
            <consortium name="DOE Joint Genome Institute"/>
            <person name="Peter M."/>
            <person name="Kohler A."/>
            <person name="Ohm R.A."/>
            <person name="Kuo A."/>
            <person name="Krutzmann J."/>
            <person name="Morin E."/>
            <person name="Arend M."/>
            <person name="Barry K.W."/>
            <person name="Binder M."/>
            <person name="Choi C."/>
            <person name="Clum A."/>
            <person name="Copeland A."/>
            <person name="Grisel N."/>
            <person name="Haridas S."/>
            <person name="Kipfer T."/>
            <person name="LaButti K."/>
            <person name="Lindquist E."/>
            <person name="Lipzen A."/>
            <person name="Maire R."/>
            <person name="Meier B."/>
            <person name="Mihaltcheva S."/>
            <person name="Molinier V."/>
            <person name="Murat C."/>
            <person name="Poggeler S."/>
            <person name="Quandt C.A."/>
            <person name="Sperisen C."/>
            <person name="Tritt A."/>
            <person name="Tisserant E."/>
            <person name="Crous P.W."/>
            <person name="Henrissat B."/>
            <person name="Nehls U."/>
            <person name="Egli S."/>
            <person name="Spatafora J.W."/>
            <person name="Grigoriev I.V."/>
            <person name="Martin F.M."/>
        </authorList>
    </citation>
    <scope>NUCLEOTIDE SEQUENCE [LARGE SCALE GENOMIC DNA]</scope>
    <source>
        <strain evidence="6 7">CBS 459.81</strain>
    </source>
</reference>
<dbReference type="EMBL" id="KV744995">
    <property type="protein sequence ID" value="OCK79629.1"/>
    <property type="molecule type" value="Genomic_DNA"/>
</dbReference>
<dbReference type="PIRSF" id="PIRSF017292">
    <property type="entry name" value="UCP017292_Znf_CHY"/>
    <property type="match status" value="1"/>
</dbReference>
<evidence type="ECO:0000256" key="1">
    <source>
        <dbReference type="ARBA" id="ARBA00022723"/>
    </source>
</evidence>
<evidence type="ECO:0000256" key="4">
    <source>
        <dbReference type="PROSITE-ProRule" id="PRU00601"/>
    </source>
</evidence>
<dbReference type="Proteomes" id="UP000250266">
    <property type="component" value="Unassembled WGS sequence"/>
</dbReference>
<name>A0A8E2E9E5_9PEZI</name>
<keyword evidence="3" id="KW-0862">Zinc</keyword>
<evidence type="ECO:0000256" key="3">
    <source>
        <dbReference type="ARBA" id="ARBA00022833"/>
    </source>
</evidence>
<dbReference type="GO" id="GO:0005758">
    <property type="term" value="C:mitochondrial intermembrane space"/>
    <property type="evidence" value="ECO:0007669"/>
    <property type="project" value="TreeGrafter"/>
</dbReference>
<gene>
    <name evidence="6" type="ORF">K432DRAFT_299396</name>
</gene>
<keyword evidence="2 4" id="KW-0863">Zinc-finger</keyword>
<evidence type="ECO:0000313" key="6">
    <source>
        <dbReference type="EMBL" id="OCK79629.1"/>
    </source>
</evidence>
<dbReference type="InterPro" id="IPR052604">
    <property type="entry name" value="Mito_Tim_assembly_helper"/>
</dbReference>
<evidence type="ECO:0000313" key="7">
    <source>
        <dbReference type="Proteomes" id="UP000250266"/>
    </source>
</evidence>
<accession>A0A8E2E9E5</accession>
<evidence type="ECO:0000259" key="5">
    <source>
        <dbReference type="PROSITE" id="PS51266"/>
    </source>
</evidence>